<keyword evidence="3" id="KW-1185">Reference proteome</keyword>
<proteinExistence type="predicted"/>
<keyword evidence="1" id="KW-1133">Transmembrane helix</keyword>
<gene>
    <name evidence="2" type="primary">jg18211</name>
    <name evidence="2" type="ORF">PAEG_LOCUS1526</name>
</gene>
<accession>A0A8S4QG31</accession>
<keyword evidence="1" id="KW-0472">Membrane</keyword>
<feature type="transmembrane region" description="Helical" evidence="1">
    <location>
        <begin position="12"/>
        <end position="29"/>
    </location>
</feature>
<protein>
    <submittedName>
        <fullName evidence="2">Jg18211 protein</fullName>
    </submittedName>
</protein>
<evidence type="ECO:0000313" key="3">
    <source>
        <dbReference type="Proteomes" id="UP000838756"/>
    </source>
</evidence>
<dbReference type="Proteomes" id="UP000838756">
    <property type="component" value="Unassembled WGS sequence"/>
</dbReference>
<evidence type="ECO:0000313" key="2">
    <source>
        <dbReference type="EMBL" id="CAH2209124.1"/>
    </source>
</evidence>
<name>A0A8S4QG31_9NEOP</name>
<dbReference type="EMBL" id="CAKXAJ010005381">
    <property type="protein sequence ID" value="CAH2209124.1"/>
    <property type="molecule type" value="Genomic_DNA"/>
</dbReference>
<keyword evidence="1" id="KW-0812">Transmembrane</keyword>
<feature type="non-terminal residue" evidence="2">
    <location>
        <position position="1"/>
    </location>
</feature>
<organism evidence="2 3">
    <name type="scientific">Pararge aegeria aegeria</name>
    <dbReference type="NCBI Taxonomy" id="348720"/>
    <lineage>
        <taxon>Eukaryota</taxon>
        <taxon>Metazoa</taxon>
        <taxon>Ecdysozoa</taxon>
        <taxon>Arthropoda</taxon>
        <taxon>Hexapoda</taxon>
        <taxon>Insecta</taxon>
        <taxon>Pterygota</taxon>
        <taxon>Neoptera</taxon>
        <taxon>Endopterygota</taxon>
        <taxon>Lepidoptera</taxon>
        <taxon>Glossata</taxon>
        <taxon>Ditrysia</taxon>
        <taxon>Papilionoidea</taxon>
        <taxon>Nymphalidae</taxon>
        <taxon>Satyrinae</taxon>
        <taxon>Satyrini</taxon>
        <taxon>Parargina</taxon>
        <taxon>Pararge</taxon>
    </lineage>
</organism>
<comment type="caution">
    <text evidence="2">The sequence shown here is derived from an EMBL/GenBank/DDBJ whole genome shotgun (WGS) entry which is preliminary data.</text>
</comment>
<evidence type="ECO:0000256" key="1">
    <source>
        <dbReference type="SAM" id="Phobius"/>
    </source>
</evidence>
<sequence>KENQKGKKNVKTFIILFPIQTTYLLNNLFSVKR</sequence>
<dbReference type="AlphaFoldDB" id="A0A8S4QG31"/>
<reference evidence="2" key="1">
    <citation type="submission" date="2022-03" db="EMBL/GenBank/DDBJ databases">
        <authorList>
            <person name="Lindestad O."/>
        </authorList>
    </citation>
    <scope>NUCLEOTIDE SEQUENCE</scope>
</reference>